<name>A0ACB9KB64_9ASTR</name>
<keyword evidence="2" id="KW-1185">Reference proteome</keyword>
<sequence length="304" mass="36146">MMPLRPLTLTVVSESKVLKEAIGEKQVVGIHMVKKPFAMGKDKFVRDFANLTIKDLWRITAEKLIRKARKIKNRDKEEEVRKSEATEEGDIGESSNQRESMGDNINMFDRVEQRHEDAYFKREKWAMGTYLDNYKDSPNQIDEEFRQQIWDYVVQKTGNPQEELSLQNELRLISVHYLDLLEWYYESMRDKIELNDKEEWELMECKDWEIRKWKMRRVCTIKISHQVVVPQITSIVTKKGIKNPKRKNPRTRSPRRKSLMEKSSMIATTKIWKTSFLSIMIMVELEETKNWIRRLGGILDANLS</sequence>
<accession>A0ACB9KB64</accession>
<dbReference type="Proteomes" id="UP001056120">
    <property type="component" value="Linkage Group LG01"/>
</dbReference>
<protein>
    <submittedName>
        <fullName evidence="1">Uncharacterized protein</fullName>
    </submittedName>
</protein>
<dbReference type="EMBL" id="CM042018">
    <property type="protein sequence ID" value="KAI3829483.1"/>
    <property type="molecule type" value="Genomic_DNA"/>
</dbReference>
<comment type="caution">
    <text evidence="1">The sequence shown here is derived from an EMBL/GenBank/DDBJ whole genome shotgun (WGS) entry which is preliminary data.</text>
</comment>
<proteinExistence type="predicted"/>
<evidence type="ECO:0000313" key="1">
    <source>
        <dbReference type="EMBL" id="KAI3829483.1"/>
    </source>
</evidence>
<reference evidence="2" key="1">
    <citation type="journal article" date="2022" name="Mol. Ecol. Resour.">
        <title>The genomes of chicory, endive, great burdock and yacon provide insights into Asteraceae palaeo-polyploidization history and plant inulin production.</title>
        <authorList>
            <person name="Fan W."/>
            <person name="Wang S."/>
            <person name="Wang H."/>
            <person name="Wang A."/>
            <person name="Jiang F."/>
            <person name="Liu H."/>
            <person name="Zhao H."/>
            <person name="Xu D."/>
            <person name="Zhang Y."/>
        </authorList>
    </citation>
    <scope>NUCLEOTIDE SEQUENCE [LARGE SCALE GENOMIC DNA]</scope>
    <source>
        <strain evidence="2">cv. Yunnan</strain>
    </source>
</reference>
<reference evidence="1 2" key="2">
    <citation type="journal article" date="2022" name="Mol. Ecol. Resour.">
        <title>The genomes of chicory, endive, great burdock and yacon provide insights into Asteraceae paleo-polyploidization history and plant inulin production.</title>
        <authorList>
            <person name="Fan W."/>
            <person name="Wang S."/>
            <person name="Wang H."/>
            <person name="Wang A."/>
            <person name="Jiang F."/>
            <person name="Liu H."/>
            <person name="Zhao H."/>
            <person name="Xu D."/>
            <person name="Zhang Y."/>
        </authorList>
    </citation>
    <scope>NUCLEOTIDE SEQUENCE [LARGE SCALE GENOMIC DNA]</scope>
    <source>
        <strain evidence="2">cv. Yunnan</strain>
        <tissue evidence="1">Leaves</tissue>
    </source>
</reference>
<gene>
    <name evidence="1" type="ORF">L1987_03608</name>
</gene>
<evidence type="ECO:0000313" key="2">
    <source>
        <dbReference type="Proteomes" id="UP001056120"/>
    </source>
</evidence>
<organism evidence="1 2">
    <name type="scientific">Smallanthus sonchifolius</name>
    <dbReference type="NCBI Taxonomy" id="185202"/>
    <lineage>
        <taxon>Eukaryota</taxon>
        <taxon>Viridiplantae</taxon>
        <taxon>Streptophyta</taxon>
        <taxon>Embryophyta</taxon>
        <taxon>Tracheophyta</taxon>
        <taxon>Spermatophyta</taxon>
        <taxon>Magnoliopsida</taxon>
        <taxon>eudicotyledons</taxon>
        <taxon>Gunneridae</taxon>
        <taxon>Pentapetalae</taxon>
        <taxon>asterids</taxon>
        <taxon>campanulids</taxon>
        <taxon>Asterales</taxon>
        <taxon>Asteraceae</taxon>
        <taxon>Asteroideae</taxon>
        <taxon>Heliantheae alliance</taxon>
        <taxon>Millerieae</taxon>
        <taxon>Smallanthus</taxon>
    </lineage>
</organism>